<sequence>MTPVRRRAALLRALYGPDRGTGVRIHLPITPHPHPHNERHAPRRTALRELADMGHDRFHLTIREYAPYDKVDPVHANGSFPYRNRAFDASGSTKDMSRFADWVSDHYGKQLEELFWNGSGARNIDNGRRVGRGFVSGHTDHVHVAM</sequence>
<evidence type="ECO:0000313" key="3">
    <source>
        <dbReference type="Proteomes" id="UP000549343"/>
    </source>
</evidence>
<dbReference type="RefSeq" id="WP_184878603.1">
    <property type="nucleotide sequence ID" value="NZ_BAAAHD010000001.1"/>
</dbReference>
<dbReference type="EMBL" id="JACHMV010000001">
    <property type="protein sequence ID" value="MBB4771807.1"/>
    <property type="molecule type" value="Genomic_DNA"/>
</dbReference>
<accession>A0A7W7I776</accession>
<reference evidence="4" key="2">
    <citation type="journal article" date="2019" name="Int. J. Syst. Evol. Microbiol.">
        <title>The Global Catalogue of Microorganisms (GCM) 10K type strain sequencing project: providing services to taxonomists for standard genome sequencing and annotation.</title>
        <authorList>
            <consortium name="The Broad Institute Genomics Platform"/>
            <consortium name="The Broad Institute Genome Sequencing Center for Infectious Disease"/>
            <person name="Wu L."/>
            <person name="Ma J."/>
        </authorList>
    </citation>
    <scope>NUCLEOTIDE SEQUENCE [LARGE SCALE GENOMIC DNA]</scope>
    <source>
        <strain evidence="4">JCM 10667</strain>
    </source>
</reference>
<reference evidence="2 3" key="3">
    <citation type="submission" date="2020-08" db="EMBL/GenBank/DDBJ databases">
        <title>Sequencing the genomes of 1000 actinobacteria strains.</title>
        <authorList>
            <person name="Klenk H.-P."/>
        </authorList>
    </citation>
    <scope>NUCLEOTIDE SEQUENCE [LARGE SCALE GENOMIC DNA]</scope>
    <source>
        <strain evidence="2 3">DSM 44772</strain>
    </source>
</reference>
<name>A0A7W7I776_9ACTN</name>
<gene>
    <name evidence="2" type="ORF">F4557_000225</name>
    <name evidence="1" type="ORF">GCM10009546_02050</name>
</gene>
<reference evidence="1" key="4">
    <citation type="submission" date="2023-12" db="EMBL/GenBank/DDBJ databases">
        <authorList>
            <person name="Sun Q."/>
            <person name="Inoue M."/>
        </authorList>
    </citation>
    <scope>NUCLEOTIDE SEQUENCE</scope>
    <source>
        <strain evidence="1">JCM 10667</strain>
    </source>
</reference>
<comment type="caution">
    <text evidence="2">The sequence shown here is derived from an EMBL/GenBank/DDBJ whole genome shotgun (WGS) entry which is preliminary data.</text>
</comment>
<evidence type="ECO:0000313" key="4">
    <source>
        <dbReference type="Proteomes" id="UP001501427"/>
    </source>
</evidence>
<evidence type="ECO:0000313" key="1">
    <source>
        <dbReference type="EMBL" id="GAA0543587.1"/>
    </source>
</evidence>
<dbReference type="AlphaFoldDB" id="A0A7W7I776"/>
<dbReference type="Proteomes" id="UP000549343">
    <property type="component" value="Unassembled WGS sequence"/>
</dbReference>
<protein>
    <submittedName>
        <fullName evidence="2">Uncharacterized protein</fullName>
    </submittedName>
</protein>
<dbReference type="Proteomes" id="UP001501427">
    <property type="component" value="Unassembled WGS sequence"/>
</dbReference>
<organism evidence="2 3">
    <name type="scientific">Actinomadura livida</name>
    <dbReference type="NCBI Taxonomy" id="79909"/>
    <lineage>
        <taxon>Bacteria</taxon>
        <taxon>Bacillati</taxon>
        <taxon>Actinomycetota</taxon>
        <taxon>Actinomycetes</taxon>
        <taxon>Streptosporangiales</taxon>
        <taxon>Thermomonosporaceae</taxon>
        <taxon>Actinomadura</taxon>
    </lineage>
</organism>
<dbReference type="EMBL" id="BAAAHD010000001">
    <property type="protein sequence ID" value="GAA0543587.1"/>
    <property type="molecule type" value="Genomic_DNA"/>
</dbReference>
<evidence type="ECO:0000313" key="2">
    <source>
        <dbReference type="EMBL" id="MBB4771807.1"/>
    </source>
</evidence>
<reference evidence="1" key="1">
    <citation type="journal article" date="2014" name="Int. J. Syst. Evol. Microbiol.">
        <title>Complete genome of a new Firmicutes species belonging to the dominant human colonic microbiota ('Ruminococcus bicirculans') reveals two chromosomes and a selective capacity to utilize plant glucans.</title>
        <authorList>
            <consortium name="NISC Comparative Sequencing Program"/>
            <person name="Wegmann U."/>
            <person name="Louis P."/>
            <person name="Goesmann A."/>
            <person name="Henrissat B."/>
            <person name="Duncan S.H."/>
            <person name="Flint H.J."/>
        </authorList>
    </citation>
    <scope>NUCLEOTIDE SEQUENCE</scope>
    <source>
        <strain evidence="1">JCM 10667</strain>
    </source>
</reference>
<keyword evidence="4" id="KW-1185">Reference proteome</keyword>
<proteinExistence type="predicted"/>